<dbReference type="PANTHER" id="PTHR42751">
    <property type="entry name" value="SODIUM/HYDROGEN EXCHANGER FAMILY/TRKA DOMAIN PROTEIN"/>
    <property type="match status" value="1"/>
</dbReference>
<dbReference type="PANTHER" id="PTHR42751:SF1">
    <property type="entry name" value="CATION_PROTON ANTIPORTER YBAL-RELATED"/>
    <property type="match status" value="1"/>
</dbReference>
<dbReference type="EMBL" id="CP034328">
    <property type="protein sequence ID" value="AZL59781.1"/>
    <property type="molecule type" value="Genomic_DNA"/>
</dbReference>
<dbReference type="AlphaFoldDB" id="A0A3S8U832"/>
<dbReference type="KEGG" id="taw:EI545_13615"/>
<dbReference type="InterPro" id="IPR038770">
    <property type="entry name" value="Na+/solute_symporter_sf"/>
</dbReference>
<keyword evidence="4 7" id="KW-0812">Transmembrane</keyword>
<keyword evidence="10" id="KW-1185">Reference proteome</keyword>
<feature type="transmembrane region" description="Helical" evidence="7">
    <location>
        <begin position="264"/>
        <end position="284"/>
    </location>
</feature>
<feature type="transmembrane region" description="Helical" evidence="7">
    <location>
        <begin position="6"/>
        <end position="25"/>
    </location>
</feature>
<feature type="transmembrane region" description="Helical" evidence="7">
    <location>
        <begin position="242"/>
        <end position="258"/>
    </location>
</feature>
<feature type="transmembrane region" description="Helical" evidence="7">
    <location>
        <begin position="148"/>
        <end position="172"/>
    </location>
</feature>
<evidence type="ECO:0000256" key="6">
    <source>
        <dbReference type="ARBA" id="ARBA00023136"/>
    </source>
</evidence>
<feature type="transmembrane region" description="Helical" evidence="7">
    <location>
        <begin position="319"/>
        <end position="340"/>
    </location>
</feature>
<sequence>MPHETPLITTLVAGFGLAFLFGLLAQRLKLPLIAGYLLAGVIIGPFTPGYVADMGLATELAELGVILLMFGVGLHFSPRDLMAVKAIAVPGALGQIAVASSFGTAMGWLMGWSLGAGLIFGLALSVASTVVLLRALQDRDLLQNEKGRVAVGWLIVEDLVMVLALVLIPPLAGLLGGTPLPVGEDAEIVAEVGSGIGIGPIAATVLITLVKAAAFVALMLVVGRRVIPWVLHFVSHTKSRELFRLAVLAIALGVAYGATHFFGVSFALGAFFAGMVMSSSTLSSQAMRETLPLRDAFAVLFFVSVGMLFNPSIVLSAPLALLGTVLIIIGIKSVVAYYIVRAFGHDHDKGLTIAASLAQIGEFSFILITMGVTLSIVPPEARDLVVAGAMISILLNPLLFHLLDRQLARKAAAPPPDAPEAAAEPTPQG</sequence>
<evidence type="ECO:0000313" key="10">
    <source>
        <dbReference type="Proteomes" id="UP000282002"/>
    </source>
</evidence>
<feature type="transmembrane region" description="Helical" evidence="7">
    <location>
        <begin position="296"/>
        <end position="313"/>
    </location>
</feature>
<comment type="similarity">
    <text evidence="2">Belongs to the monovalent cation:proton antiporter 2 (CPA2) transporter (TC 2.A.37) family.</text>
</comment>
<feature type="domain" description="Cation/H+ exchanger transmembrane" evidence="8">
    <location>
        <begin position="17"/>
        <end position="400"/>
    </location>
</feature>
<accession>A0A3S8U832</accession>
<feature type="transmembrane region" description="Helical" evidence="7">
    <location>
        <begin position="57"/>
        <end position="76"/>
    </location>
</feature>
<evidence type="ECO:0000256" key="4">
    <source>
        <dbReference type="ARBA" id="ARBA00022692"/>
    </source>
</evidence>
<organism evidence="9 10">
    <name type="scientific">Tabrizicola piscis</name>
    <dbReference type="NCBI Taxonomy" id="2494374"/>
    <lineage>
        <taxon>Bacteria</taxon>
        <taxon>Pseudomonadati</taxon>
        <taxon>Pseudomonadota</taxon>
        <taxon>Alphaproteobacteria</taxon>
        <taxon>Rhodobacterales</taxon>
        <taxon>Paracoccaceae</taxon>
        <taxon>Tabrizicola</taxon>
    </lineage>
</organism>
<evidence type="ECO:0000256" key="5">
    <source>
        <dbReference type="ARBA" id="ARBA00022989"/>
    </source>
</evidence>
<evidence type="ECO:0000256" key="1">
    <source>
        <dbReference type="ARBA" id="ARBA00004141"/>
    </source>
</evidence>
<keyword evidence="5 7" id="KW-1133">Transmembrane helix</keyword>
<keyword evidence="6 7" id="KW-0472">Membrane</keyword>
<gene>
    <name evidence="9" type="ORF">EI545_13615</name>
</gene>
<feature type="transmembrane region" description="Helical" evidence="7">
    <location>
        <begin position="384"/>
        <end position="403"/>
    </location>
</feature>
<dbReference type="OrthoDB" id="9781411at2"/>
<evidence type="ECO:0000256" key="3">
    <source>
        <dbReference type="ARBA" id="ARBA00022448"/>
    </source>
</evidence>
<dbReference type="Pfam" id="PF00999">
    <property type="entry name" value="Na_H_Exchanger"/>
    <property type="match status" value="1"/>
</dbReference>
<evidence type="ECO:0000313" key="9">
    <source>
        <dbReference type="EMBL" id="AZL59781.1"/>
    </source>
</evidence>
<protein>
    <recommendedName>
        <fullName evidence="8">Cation/H+ exchanger transmembrane domain-containing protein</fullName>
    </recommendedName>
</protein>
<evidence type="ECO:0000256" key="7">
    <source>
        <dbReference type="SAM" id="Phobius"/>
    </source>
</evidence>
<dbReference type="GO" id="GO:0015297">
    <property type="term" value="F:antiporter activity"/>
    <property type="evidence" value="ECO:0007669"/>
    <property type="project" value="InterPro"/>
</dbReference>
<dbReference type="GO" id="GO:0016020">
    <property type="term" value="C:membrane"/>
    <property type="evidence" value="ECO:0007669"/>
    <property type="project" value="UniProtKB-SubCell"/>
</dbReference>
<feature type="transmembrane region" description="Helical" evidence="7">
    <location>
        <begin position="192"/>
        <end position="221"/>
    </location>
</feature>
<reference evidence="9 10" key="1">
    <citation type="submission" date="2018-12" db="EMBL/GenBank/DDBJ databases">
        <title>Complete genome sequencing of Tabrizicola sp. K13M18.</title>
        <authorList>
            <person name="Bae J.-W."/>
        </authorList>
    </citation>
    <scope>NUCLEOTIDE SEQUENCE [LARGE SCALE GENOMIC DNA]</scope>
    <source>
        <strain evidence="9 10">K13M18</strain>
    </source>
</reference>
<dbReference type="Proteomes" id="UP000282002">
    <property type="component" value="Chromosome"/>
</dbReference>
<dbReference type="InterPro" id="IPR006153">
    <property type="entry name" value="Cation/H_exchanger_TM"/>
</dbReference>
<name>A0A3S8U832_9RHOB</name>
<evidence type="ECO:0000259" key="8">
    <source>
        <dbReference type="Pfam" id="PF00999"/>
    </source>
</evidence>
<dbReference type="Gene3D" id="1.20.1530.20">
    <property type="match status" value="1"/>
</dbReference>
<dbReference type="GO" id="GO:1902600">
    <property type="term" value="P:proton transmembrane transport"/>
    <property type="evidence" value="ECO:0007669"/>
    <property type="project" value="InterPro"/>
</dbReference>
<comment type="subcellular location">
    <subcellularLocation>
        <location evidence="1">Membrane</location>
        <topology evidence="1">Multi-pass membrane protein</topology>
    </subcellularLocation>
</comment>
<evidence type="ECO:0000256" key="2">
    <source>
        <dbReference type="ARBA" id="ARBA00005551"/>
    </source>
</evidence>
<feature type="transmembrane region" description="Helical" evidence="7">
    <location>
        <begin position="116"/>
        <end position="136"/>
    </location>
</feature>
<feature type="transmembrane region" description="Helical" evidence="7">
    <location>
        <begin position="88"/>
        <end position="110"/>
    </location>
</feature>
<keyword evidence="3" id="KW-0813">Transport</keyword>
<proteinExistence type="inferred from homology"/>
<feature type="transmembrane region" description="Helical" evidence="7">
    <location>
        <begin position="352"/>
        <end position="378"/>
    </location>
</feature>
<dbReference type="RefSeq" id="WP_125325976.1">
    <property type="nucleotide sequence ID" value="NZ_CP034328.1"/>
</dbReference>
<feature type="transmembrane region" description="Helical" evidence="7">
    <location>
        <begin position="32"/>
        <end position="51"/>
    </location>
</feature>